<evidence type="ECO:0000313" key="2">
    <source>
        <dbReference type="Proteomes" id="UP000032809"/>
    </source>
</evidence>
<dbReference type="Gene3D" id="3.90.79.10">
    <property type="entry name" value="Nucleoside Triphosphate Pyrophosphohydrolase"/>
    <property type="match status" value="1"/>
</dbReference>
<protein>
    <submittedName>
        <fullName evidence="1">Putative phosphoesterase</fullName>
    </submittedName>
</protein>
<name>A0A0C7NZZ5_DEFTU</name>
<accession>A0A0C7NZZ5</accession>
<dbReference type="SUPFAM" id="SSF55811">
    <property type="entry name" value="Nudix"/>
    <property type="match status" value="1"/>
</dbReference>
<dbReference type="STRING" id="1006576.DTL3_0244"/>
<organism evidence="1 2">
    <name type="scientific">Defluviitoga tunisiensis</name>
    <dbReference type="NCBI Taxonomy" id="1006576"/>
    <lineage>
        <taxon>Bacteria</taxon>
        <taxon>Thermotogati</taxon>
        <taxon>Thermotogota</taxon>
        <taxon>Thermotogae</taxon>
        <taxon>Petrotogales</taxon>
        <taxon>Petrotogaceae</taxon>
        <taxon>Defluviitoga</taxon>
    </lineage>
</organism>
<dbReference type="KEGG" id="dtn:DTL3_0244"/>
<dbReference type="Proteomes" id="UP000032809">
    <property type="component" value="Chromosome I"/>
</dbReference>
<reference evidence="2" key="1">
    <citation type="submission" date="2014-11" db="EMBL/GenBank/DDBJ databases">
        <authorList>
            <person name="Wibberg D."/>
        </authorList>
    </citation>
    <scope>NUCLEOTIDE SEQUENCE [LARGE SCALE GENOMIC DNA]</scope>
    <source>
        <strain evidence="2">L3</strain>
    </source>
</reference>
<dbReference type="EMBL" id="LN824141">
    <property type="protein sequence ID" value="CEP77575.1"/>
    <property type="molecule type" value="Genomic_DNA"/>
</dbReference>
<dbReference type="InterPro" id="IPR015797">
    <property type="entry name" value="NUDIX_hydrolase-like_dom_sf"/>
</dbReference>
<dbReference type="RefSeq" id="WP_045087177.1">
    <property type="nucleotide sequence ID" value="NZ_LN824141.1"/>
</dbReference>
<dbReference type="OrthoDB" id="6398375at2"/>
<sequence length="193" mass="22793">MSEHVFAVPTELFVEKIHTNDNFIKINFTQFIEVLEYGDFFERNKIEDDTSFKQIIPYIVFKNKNNKFLVLKRTENQGEKRLHNLISLGIGGHINKRDEGYTKEQTFFNGMDREINEELWLSHSAKYVYKGIIRDNSEDVSNVHIGVLFEGYVEYAEIKEVDNFESTWLTKSEIEKLENVKLETWAKITLENI</sequence>
<proteinExistence type="predicted"/>
<evidence type="ECO:0000313" key="1">
    <source>
        <dbReference type="EMBL" id="CEP77575.1"/>
    </source>
</evidence>
<gene>
    <name evidence="1" type="ORF">DTL3_0244</name>
</gene>
<dbReference type="HOGENOM" id="CLU_115729_0_0_0"/>
<dbReference type="AlphaFoldDB" id="A0A0C7NZZ5"/>
<keyword evidence="2" id="KW-1185">Reference proteome</keyword>